<accession>X1KXH8</accession>
<evidence type="ECO:0000313" key="1">
    <source>
        <dbReference type="EMBL" id="GAH98345.1"/>
    </source>
</evidence>
<dbReference type="InterPro" id="IPR027417">
    <property type="entry name" value="P-loop_NTPase"/>
</dbReference>
<protein>
    <submittedName>
        <fullName evidence="1">Uncharacterized protein</fullName>
    </submittedName>
</protein>
<comment type="caution">
    <text evidence="1">The sequence shown here is derived from an EMBL/GenBank/DDBJ whole genome shotgun (WGS) entry which is preliminary data.</text>
</comment>
<sequence length="137" mass="16175">RQYNNYKEPDWNKICVLHAWGGKYDEGVYYNTCSDLGIPATPFSRAKRLSSNPFDFLCNELLNYDIKPKYDYTLIDEGQDFPPSYIQLCAKLTRDYKFIVAYDEFQNIFQTKTLSPEEIFGINKEGKPNFEFEEDFI</sequence>
<feature type="non-terminal residue" evidence="1">
    <location>
        <position position="1"/>
    </location>
</feature>
<feature type="non-terminal residue" evidence="1">
    <location>
        <position position="137"/>
    </location>
</feature>
<name>X1KXH8_9ZZZZ</name>
<organism evidence="1">
    <name type="scientific">marine sediment metagenome</name>
    <dbReference type="NCBI Taxonomy" id="412755"/>
    <lineage>
        <taxon>unclassified sequences</taxon>
        <taxon>metagenomes</taxon>
        <taxon>ecological metagenomes</taxon>
    </lineage>
</organism>
<dbReference type="SUPFAM" id="SSF52540">
    <property type="entry name" value="P-loop containing nucleoside triphosphate hydrolases"/>
    <property type="match status" value="1"/>
</dbReference>
<dbReference type="Gene3D" id="3.40.50.300">
    <property type="entry name" value="P-loop containing nucleotide triphosphate hydrolases"/>
    <property type="match status" value="1"/>
</dbReference>
<dbReference type="EMBL" id="BARU01045983">
    <property type="protein sequence ID" value="GAH98345.1"/>
    <property type="molecule type" value="Genomic_DNA"/>
</dbReference>
<dbReference type="AlphaFoldDB" id="X1KXH8"/>
<proteinExistence type="predicted"/>
<gene>
    <name evidence="1" type="ORF">S03H2_69553</name>
</gene>
<reference evidence="1" key="1">
    <citation type="journal article" date="2014" name="Front. Microbiol.">
        <title>High frequency of phylogenetically diverse reductive dehalogenase-homologous genes in deep subseafloor sedimentary metagenomes.</title>
        <authorList>
            <person name="Kawai M."/>
            <person name="Futagami T."/>
            <person name="Toyoda A."/>
            <person name="Takaki Y."/>
            <person name="Nishi S."/>
            <person name="Hori S."/>
            <person name="Arai W."/>
            <person name="Tsubouchi T."/>
            <person name="Morono Y."/>
            <person name="Uchiyama I."/>
            <person name="Ito T."/>
            <person name="Fujiyama A."/>
            <person name="Inagaki F."/>
            <person name="Takami H."/>
        </authorList>
    </citation>
    <scope>NUCLEOTIDE SEQUENCE</scope>
    <source>
        <strain evidence="1">Expedition CK06-06</strain>
    </source>
</reference>